<organism evidence="5 6">
    <name type="scientific">Methanohalarchaeum thermophilum</name>
    <dbReference type="NCBI Taxonomy" id="1903181"/>
    <lineage>
        <taxon>Archaea</taxon>
        <taxon>Methanobacteriati</taxon>
        <taxon>Methanobacteriota</taxon>
        <taxon>Methanonatronarchaeia</taxon>
        <taxon>Methanonatronarchaeales</taxon>
        <taxon>Methanonatronarchaeaceae</taxon>
        <taxon>Candidatus Methanohalarchaeum</taxon>
    </lineage>
</organism>
<dbReference type="InParanoid" id="A0A1Q6DX42"/>
<gene>
    <name evidence="5" type="ORF">BTN85_1425</name>
</gene>
<dbReference type="SMART" id="SM01018">
    <property type="entry name" value="B12-binding_2"/>
    <property type="match status" value="1"/>
</dbReference>
<dbReference type="Gene3D" id="1.10.1240.10">
    <property type="entry name" value="Methionine synthase domain"/>
    <property type="match status" value="1"/>
</dbReference>
<dbReference type="PROSITE" id="PS51337">
    <property type="entry name" value="B12_BINDING_NTER"/>
    <property type="match status" value="1"/>
</dbReference>
<dbReference type="AlphaFoldDB" id="A0A1Q6DX42"/>
<dbReference type="GO" id="GO:0008705">
    <property type="term" value="F:methionine synthase activity"/>
    <property type="evidence" value="ECO:0007669"/>
    <property type="project" value="TreeGrafter"/>
</dbReference>
<dbReference type="InterPro" id="IPR036594">
    <property type="entry name" value="Meth_synthase_dom"/>
</dbReference>
<dbReference type="PROSITE" id="PS51332">
    <property type="entry name" value="B12_BINDING"/>
    <property type="match status" value="1"/>
</dbReference>
<reference evidence="5" key="1">
    <citation type="submission" date="2016-12" db="EMBL/GenBank/DDBJ databases">
        <title>Discovery of methanogenic haloarchaea.</title>
        <authorList>
            <person name="Sorokin D.Y."/>
            <person name="Makarova K.S."/>
            <person name="Abbas B."/>
            <person name="Ferrer M."/>
            <person name="Golyshin P.N."/>
        </authorList>
    </citation>
    <scope>NUCLEOTIDE SEQUENCE [LARGE SCALE GENOMIC DNA]</scope>
    <source>
        <strain evidence="5">HMET1</strain>
    </source>
</reference>
<feature type="domain" description="B12-binding N-terminal" evidence="4">
    <location>
        <begin position="1"/>
        <end position="91"/>
    </location>
</feature>
<evidence type="ECO:0000313" key="6">
    <source>
        <dbReference type="Proteomes" id="UP000185744"/>
    </source>
</evidence>
<dbReference type="Pfam" id="PF02310">
    <property type="entry name" value="B12-binding"/>
    <property type="match status" value="1"/>
</dbReference>
<dbReference type="InterPro" id="IPR006158">
    <property type="entry name" value="Cobalamin-bd"/>
</dbReference>
<proteinExistence type="predicted"/>
<keyword evidence="6" id="KW-1185">Reference proteome</keyword>
<dbReference type="EMBL" id="MSDW01000001">
    <property type="protein sequence ID" value="OKY78920.1"/>
    <property type="molecule type" value="Genomic_DNA"/>
</dbReference>
<evidence type="ECO:0000259" key="4">
    <source>
        <dbReference type="PROSITE" id="PS51337"/>
    </source>
</evidence>
<dbReference type="GO" id="GO:0005829">
    <property type="term" value="C:cytosol"/>
    <property type="evidence" value="ECO:0007669"/>
    <property type="project" value="TreeGrafter"/>
</dbReference>
<dbReference type="STRING" id="1903181.BTN85_1425"/>
<protein>
    <submittedName>
        <fullName evidence="5">Trimethylamine corrinoid protein MtbC1</fullName>
    </submittedName>
</protein>
<name>A0A1Q6DX42_METT1</name>
<keyword evidence="2" id="KW-0170">Cobalt</keyword>
<evidence type="ECO:0000256" key="1">
    <source>
        <dbReference type="ARBA" id="ARBA00022723"/>
    </source>
</evidence>
<comment type="caution">
    <text evidence="5">The sequence shown here is derived from an EMBL/GenBank/DDBJ whole genome shotgun (WGS) entry which is preliminary data.</text>
</comment>
<dbReference type="SUPFAM" id="SSF52242">
    <property type="entry name" value="Cobalamin (vitamin B12)-binding domain"/>
    <property type="match status" value="1"/>
</dbReference>
<dbReference type="PANTHER" id="PTHR45833:SF1">
    <property type="entry name" value="METHIONINE SYNTHASE"/>
    <property type="match status" value="1"/>
</dbReference>
<dbReference type="Proteomes" id="UP000185744">
    <property type="component" value="Unassembled WGS sequence"/>
</dbReference>
<evidence type="ECO:0000259" key="3">
    <source>
        <dbReference type="PROSITE" id="PS51332"/>
    </source>
</evidence>
<dbReference type="SUPFAM" id="SSF47644">
    <property type="entry name" value="Methionine synthase domain"/>
    <property type="match status" value="1"/>
</dbReference>
<dbReference type="Pfam" id="PF02607">
    <property type="entry name" value="B12-binding_2"/>
    <property type="match status" value="1"/>
</dbReference>
<dbReference type="Gene3D" id="3.40.50.280">
    <property type="entry name" value="Cobalamin-binding domain"/>
    <property type="match status" value="1"/>
</dbReference>
<sequence>MTEKEIFEELHEAVVDMDEDRAVEAAEKALDEGVDPLDAIMEGLVKGIAEVGDLYDEGEMFVPEIMMASEALYSALDVLKPHIDEEEMHGEGKIIMAVSEGDVHDIGKNLVKLMIDLGGMEVIDLGKDVPLEKIVDTAEKEKADMIAVSAMMTSTMEGIDKLVDIANKQLGKNVKVMCGGAPITKETAENFGADGWAPNAVQAKKEALKLLRE</sequence>
<dbReference type="InterPro" id="IPR036724">
    <property type="entry name" value="Cobalamin-bd_sf"/>
</dbReference>
<dbReference type="CDD" id="cd02070">
    <property type="entry name" value="corrinoid_protein_B12-BD"/>
    <property type="match status" value="1"/>
</dbReference>
<accession>A0A1Q6DX42</accession>
<dbReference type="GO" id="GO:0050667">
    <property type="term" value="P:homocysteine metabolic process"/>
    <property type="evidence" value="ECO:0007669"/>
    <property type="project" value="TreeGrafter"/>
</dbReference>
<dbReference type="PANTHER" id="PTHR45833">
    <property type="entry name" value="METHIONINE SYNTHASE"/>
    <property type="match status" value="1"/>
</dbReference>
<evidence type="ECO:0000256" key="2">
    <source>
        <dbReference type="ARBA" id="ARBA00023285"/>
    </source>
</evidence>
<feature type="domain" description="B12-binding" evidence="3">
    <location>
        <begin position="91"/>
        <end position="213"/>
    </location>
</feature>
<dbReference type="GO" id="GO:0031419">
    <property type="term" value="F:cobalamin binding"/>
    <property type="evidence" value="ECO:0007669"/>
    <property type="project" value="InterPro"/>
</dbReference>
<dbReference type="InterPro" id="IPR003759">
    <property type="entry name" value="Cbl-bd_cap"/>
</dbReference>
<dbReference type="GO" id="GO:0046653">
    <property type="term" value="P:tetrahydrofolate metabolic process"/>
    <property type="evidence" value="ECO:0007669"/>
    <property type="project" value="TreeGrafter"/>
</dbReference>
<dbReference type="GO" id="GO:0046872">
    <property type="term" value="F:metal ion binding"/>
    <property type="evidence" value="ECO:0007669"/>
    <property type="project" value="UniProtKB-KW"/>
</dbReference>
<keyword evidence="1" id="KW-0479">Metal-binding</keyword>
<dbReference type="InterPro" id="IPR050554">
    <property type="entry name" value="Met_Synthase/Corrinoid"/>
</dbReference>
<evidence type="ECO:0000313" key="5">
    <source>
        <dbReference type="EMBL" id="OKY78920.1"/>
    </source>
</evidence>